<dbReference type="EMBL" id="BGPR01013065">
    <property type="protein sequence ID" value="GBN59096.1"/>
    <property type="molecule type" value="Genomic_DNA"/>
</dbReference>
<name>A0A4Y2Q9X7_ARAVE</name>
<evidence type="ECO:0000256" key="1">
    <source>
        <dbReference type="SAM" id="MobiDB-lite"/>
    </source>
</evidence>
<keyword evidence="3" id="KW-1185">Reference proteome</keyword>
<dbReference type="AlphaFoldDB" id="A0A4Y2Q9X7"/>
<accession>A0A4Y2Q9X7</accession>
<proteinExistence type="predicted"/>
<evidence type="ECO:0000313" key="3">
    <source>
        <dbReference type="Proteomes" id="UP000499080"/>
    </source>
</evidence>
<evidence type="ECO:0000313" key="2">
    <source>
        <dbReference type="EMBL" id="GBN59096.1"/>
    </source>
</evidence>
<organism evidence="2 3">
    <name type="scientific">Araneus ventricosus</name>
    <name type="common">Orbweaver spider</name>
    <name type="synonym">Epeira ventricosa</name>
    <dbReference type="NCBI Taxonomy" id="182803"/>
    <lineage>
        <taxon>Eukaryota</taxon>
        <taxon>Metazoa</taxon>
        <taxon>Ecdysozoa</taxon>
        <taxon>Arthropoda</taxon>
        <taxon>Chelicerata</taxon>
        <taxon>Arachnida</taxon>
        <taxon>Araneae</taxon>
        <taxon>Araneomorphae</taxon>
        <taxon>Entelegynae</taxon>
        <taxon>Araneoidea</taxon>
        <taxon>Araneidae</taxon>
        <taxon>Araneus</taxon>
    </lineage>
</organism>
<reference evidence="2 3" key="1">
    <citation type="journal article" date="2019" name="Sci. Rep.">
        <title>Orb-weaving spider Araneus ventricosus genome elucidates the spidroin gene catalogue.</title>
        <authorList>
            <person name="Kono N."/>
            <person name="Nakamura H."/>
            <person name="Ohtoshi R."/>
            <person name="Moran D.A.P."/>
            <person name="Shinohara A."/>
            <person name="Yoshida Y."/>
            <person name="Fujiwara M."/>
            <person name="Mori M."/>
            <person name="Tomita M."/>
            <person name="Arakawa K."/>
        </authorList>
    </citation>
    <scope>NUCLEOTIDE SEQUENCE [LARGE SCALE GENOMIC DNA]</scope>
</reference>
<gene>
    <name evidence="2" type="ORF">AVEN_125309_1</name>
</gene>
<protein>
    <submittedName>
        <fullName evidence="2">Uncharacterized protein</fullName>
    </submittedName>
</protein>
<comment type="caution">
    <text evidence="2">The sequence shown here is derived from an EMBL/GenBank/DDBJ whole genome shotgun (WGS) entry which is preliminary data.</text>
</comment>
<sequence>MDRRIEQNAVSYPRICDQSGRIFTNPTLIELRQEIGHYDWLASPRADDVVLCSRMEIITKQAIECGLGISLGLRSSHWGLRKQFDSHAKTPQKRSYGRSSICSFPGYGRSSSPENHPSLPTPSPVQAPGVRAETIGPRNDGWRHFRVIISPNDQVPSSSVTDLFFLLRR</sequence>
<feature type="region of interest" description="Disordered" evidence="1">
    <location>
        <begin position="107"/>
        <end position="134"/>
    </location>
</feature>
<dbReference type="Proteomes" id="UP000499080">
    <property type="component" value="Unassembled WGS sequence"/>
</dbReference>